<name>A0A3G9J8H5_9FIRM</name>
<evidence type="ECO:0000313" key="5">
    <source>
        <dbReference type="Proteomes" id="UP000268059"/>
    </source>
</evidence>
<accession>A0A3G9J8H5</accession>
<dbReference type="KEGG" id="ebm:SG0102_22840"/>
<gene>
    <name evidence="4" type="ORF">SG0102_22840</name>
</gene>
<organism evidence="4 5">
    <name type="scientific">Intestinibaculum porci</name>
    <dbReference type="NCBI Taxonomy" id="2487118"/>
    <lineage>
        <taxon>Bacteria</taxon>
        <taxon>Bacillati</taxon>
        <taxon>Bacillota</taxon>
        <taxon>Erysipelotrichia</taxon>
        <taxon>Erysipelotrichales</taxon>
        <taxon>Erysipelotrichaceae</taxon>
        <taxon>Intestinibaculum</taxon>
    </lineage>
</organism>
<feature type="domain" description="YARHG" evidence="3">
    <location>
        <begin position="128"/>
        <end position="213"/>
    </location>
</feature>
<proteinExistence type="predicted"/>
<feature type="region of interest" description="Disordered" evidence="1">
    <location>
        <begin position="64"/>
        <end position="128"/>
    </location>
</feature>
<evidence type="ECO:0000256" key="2">
    <source>
        <dbReference type="SAM" id="Phobius"/>
    </source>
</evidence>
<keyword evidence="2" id="KW-0812">Transmembrane</keyword>
<sequence length="215" mass="24054">MLLGLMGFLAIVFGLIIGHKISKHFVLFGTVQGILEQKMTFYVIGLGISFFIFAGISKAAGILPSDQKKTDSSSYVTQSQKRTSDATKSEKSDDSSLVSSTTNEPEESYESSDASDESDSDVSTNTESDYILPDADKAYYTRNELSELDAQELRLAKNEIYARHGLLFKDQELQRYFDSKSWYQGSIPPGKFDDNVLNKYEKENIDLIVSMQKDS</sequence>
<keyword evidence="2" id="KW-0472">Membrane</keyword>
<keyword evidence="2" id="KW-1133">Transmembrane helix</keyword>
<dbReference type="InParanoid" id="A0A3G9J8H5"/>
<keyword evidence="5" id="KW-1185">Reference proteome</keyword>
<feature type="compositionally biased region" description="Polar residues" evidence="1">
    <location>
        <begin position="72"/>
        <end position="81"/>
    </location>
</feature>
<evidence type="ECO:0000256" key="1">
    <source>
        <dbReference type="SAM" id="MobiDB-lite"/>
    </source>
</evidence>
<dbReference type="InterPro" id="IPR025582">
    <property type="entry name" value="YARHG_dom"/>
</dbReference>
<dbReference type="RefSeq" id="WP_197715038.1">
    <property type="nucleotide sequence ID" value="NZ_AP019309.1"/>
</dbReference>
<dbReference type="SMART" id="SM01324">
    <property type="entry name" value="YARHG"/>
    <property type="match status" value="1"/>
</dbReference>
<dbReference type="InterPro" id="IPR038434">
    <property type="entry name" value="YARHG_sf"/>
</dbReference>
<feature type="compositionally biased region" description="Basic and acidic residues" evidence="1">
    <location>
        <begin position="82"/>
        <end position="94"/>
    </location>
</feature>
<feature type="compositionally biased region" description="Acidic residues" evidence="1">
    <location>
        <begin position="104"/>
        <end position="120"/>
    </location>
</feature>
<dbReference type="Pfam" id="PF13308">
    <property type="entry name" value="YARHG"/>
    <property type="match status" value="1"/>
</dbReference>
<evidence type="ECO:0000259" key="3">
    <source>
        <dbReference type="SMART" id="SM01324"/>
    </source>
</evidence>
<evidence type="ECO:0000313" key="4">
    <source>
        <dbReference type="EMBL" id="BBH27350.1"/>
    </source>
</evidence>
<dbReference type="AlphaFoldDB" id="A0A3G9J8H5"/>
<dbReference type="Gene3D" id="1.20.58.1690">
    <property type="match status" value="1"/>
</dbReference>
<feature type="transmembrane region" description="Helical" evidence="2">
    <location>
        <begin position="42"/>
        <end position="63"/>
    </location>
</feature>
<dbReference type="Proteomes" id="UP000268059">
    <property type="component" value="Chromosome"/>
</dbReference>
<protein>
    <recommendedName>
        <fullName evidence="3">YARHG domain-containing protein</fullName>
    </recommendedName>
</protein>
<reference evidence="4 5" key="1">
    <citation type="submission" date="2018-11" db="EMBL/GenBank/DDBJ databases">
        <title>Novel Erysipelotrichaceae bacterium isolated from small intestine of a swine.</title>
        <authorList>
            <person name="Kim J.S."/>
            <person name="Choe H."/>
            <person name="Lee Y.R."/>
            <person name="Kim K.M."/>
            <person name="Park D.S."/>
        </authorList>
    </citation>
    <scope>NUCLEOTIDE SEQUENCE [LARGE SCALE GENOMIC DNA]</scope>
    <source>
        <strain evidence="4 5">SG0102</strain>
    </source>
</reference>
<dbReference type="EMBL" id="AP019309">
    <property type="protein sequence ID" value="BBH27350.1"/>
    <property type="molecule type" value="Genomic_DNA"/>
</dbReference>